<evidence type="ECO:0000313" key="10">
    <source>
        <dbReference type="Proteomes" id="UP000030680"/>
    </source>
</evidence>
<dbReference type="EMBL" id="KB454488">
    <property type="protein sequence ID" value="EME32056.1"/>
    <property type="molecule type" value="Genomic_DNA"/>
</dbReference>
<dbReference type="GO" id="GO:0030686">
    <property type="term" value="C:90S preribosome"/>
    <property type="evidence" value="ECO:0007669"/>
    <property type="project" value="TreeGrafter"/>
</dbReference>
<evidence type="ECO:0000256" key="6">
    <source>
        <dbReference type="ARBA" id="ARBA00023274"/>
    </source>
</evidence>
<dbReference type="PANTHER" id="PTHR13457:SF1">
    <property type="entry name" value="HEAT REPEAT-CONTAINING PROTEIN 1"/>
    <property type="match status" value="1"/>
</dbReference>
<dbReference type="GeneID" id="17090658"/>
<dbReference type="Pfam" id="PF08146">
    <property type="entry name" value="BP28CT"/>
    <property type="match status" value="1"/>
</dbReference>
<dbReference type="KEGG" id="gsl:Gasu_08010"/>
<comment type="function">
    <text evidence="7">Involved in nucleolar processing of pre-18S ribosomal RNA.</text>
</comment>
<dbReference type="SUPFAM" id="SSF54495">
    <property type="entry name" value="UBC-like"/>
    <property type="match status" value="1"/>
</dbReference>
<dbReference type="GO" id="GO:0000462">
    <property type="term" value="P:maturation of SSU-rRNA from tricistronic rRNA transcript (SSU-rRNA, 5.8S rRNA, LSU-rRNA)"/>
    <property type="evidence" value="ECO:0007669"/>
    <property type="project" value="TreeGrafter"/>
</dbReference>
<dbReference type="Gene3D" id="3.10.110.10">
    <property type="entry name" value="Ubiquitin Conjugating Enzyme"/>
    <property type="match status" value="1"/>
</dbReference>
<gene>
    <name evidence="9" type="ORF">Gasu_08010</name>
</gene>
<evidence type="ECO:0000256" key="2">
    <source>
        <dbReference type="ARBA" id="ARBA00010559"/>
    </source>
</evidence>
<name>M2W861_GALSU</name>
<feature type="domain" description="UBC core" evidence="8">
    <location>
        <begin position="2128"/>
        <end position="2278"/>
    </location>
</feature>
<dbReference type="OrthoDB" id="1158011at2759"/>
<dbReference type="InterPro" id="IPR016135">
    <property type="entry name" value="UBQ-conjugating_enzyme/RWD"/>
</dbReference>
<comment type="similarity">
    <text evidence="2 7">Belongs to the HEATR1/UTP10 family.</text>
</comment>
<dbReference type="FunFam" id="3.10.110.10:FF:000109">
    <property type="entry name" value="Ubiquitin-conjugating enzyme E2 J2-like"/>
    <property type="match status" value="1"/>
</dbReference>
<dbReference type="GO" id="GO:0045943">
    <property type="term" value="P:positive regulation of transcription by RNA polymerase I"/>
    <property type="evidence" value="ECO:0007669"/>
    <property type="project" value="TreeGrafter"/>
</dbReference>
<proteinExistence type="inferred from homology"/>
<dbReference type="STRING" id="130081.M2W861"/>
<keyword evidence="6 7" id="KW-0687">Ribonucleoprotein</keyword>
<dbReference type="InterPro" id="IPR016024">
    <property type="entry name" value="ARM-type_fold"/>
</dbReference>
<dbReference type="eggNOG" id="KOG1837">
    <property type="taxonomic scope" value="Eukaryota"/>
</dbReference>
<evidence type="ECO:0000256" key="3">
    <source>
        <dbReference type="ARBA" id="ARBA00022517"/>
    </source>
</evidence>
<dbReference type="Gramene" id="EME32056">
    <property type="protein sequence ID" value="EME32056"/>
    <property type="gene ID" value="Gasu_08010"/>
</dbReference>
<dbReference type="GO" id="GO:0034455">
    <property type="term" value="C:t-UTP complex"/>
    <property type="evidence" value="ECO:0007669"/>
    <property type="project" value="TreeGrafter"/>
</dbReference>
<dbReference type="CDD" id="cd23799">
    <property type="entry name" value="UBCc_UBE2J"/>
    <property type="match status" value="1"/>
</dbReference>
<dbReference type="SMART" id="SM00212">
    <property type="entry name" value="UBCc"/>
    <property type="match status" value="1"/>
</dbReference>
<organism evidence="9 10">
    <name type="scientific">Galdieria sulphuraria</name>
    <name type="common">Red alga</name>
    <dbReference type="NCBI Taxonomy" id="130081"/>
    <lineage>
        <taxon>Eukaryota</taxon>
        <taxon>Rhodophyta</taxon>
        <taxon>Bangiophyceae</taxon>
        <taxon>Galdieriales</taxon>
        <taxon>Galdieriaceae</taxon>
        <taxon>Galdieria</taxon>
    </lineage>
</organism>
<accession>M2W861</accession>
<dbReference type="eggNOG" id="KOG0894">
    <property type="taxonomic scope" value="Eukaryota"/>
</dbReference>
<dbReference type="SUPFAM" id="SSF48371">
    <property type="entry name" value="ARM repeat"/>
    <property type="match status" value="2"/>
</dbReference>
<comment type="subcellular location">
    <subcellularLocation>
        <location evidence="1 7">Nucleus</location>
        <location evidence="1 7">Nucleolus</location>
    </subcellularLocation>
</comment>
<dbReference type="InterPro" id="IPR012954">
    <property type="entry name" value="BP28_C_dom"/>
</dbReference>
<dbReference type="GO" id="GO:0030515">
    <property type="term" value="F:snoRNA binding"/>
    <property type="evidence" value="ECO:0007669"/>
    <property type="project" value="TreeGrafter"/>
</dbReference>
<evidence type="ECO:0000256" key="7">
    <source>
        <dbReference type="RuleBase" id="RU367065"/>
    </source>
</evidence>
<dbReference type="Pfam" id="PF00179">
    <property type="entry name" value="UQ_con"/>
    <property type="match status" value="1"/>
</dbReference>
<dbReference type="Gene3D" id="1.25.10.10">
    <property type="entry name" value="Leucine-rich Repeat Variant"/>
    <property type="match status" value="1"/>
</dbReference>
<dbReference type="PROSITE" id="PS50127">
    <property type="entry name" value="UBC_2"/>
    <property type="match status" value="1"/>
</dbReference>
<keyword evidence="4 7" id="KW-0698">rRNA processing</keyword>
<keyword evidence="9" id="KW-0436">Ligase</keyword>
<evidence type="ECO:0000313" key="9">
    <source>
        <dbReference type="EMBL" id="EME32056.1"/>
    </source>
</evidence>
<dbReference type="InterPro" id="IPR000608">
    <property type="entry name" value="UBC"/>
</dbReference>
<dbReference type="InterPro" id="IPR011989">
    <property type="entry name" value="ARM-like"/>
</dbReference>
<dbReference type="PANTHER" id="PTHR13457">
    <property type="entry name" value="BAP28"/>
    <property type="match status" value="1"/>
</dbReference>
<dbReference type="SMART" id="SM01036">
    <property type="entry name" value="BP28CT"/>
    <property type="match status" value="1"/>
</dbReference>
<keyword evidence="5 7" id="KW-0539">Nucleus</keyword>
<keyword evidence="10" id="KW-1185">Reference proteome</keyword>
<reference evidence="10" key="1">
    <citation type="journal article" date="2013" name="Science">
        <title>Gene transfer from bacteria and archaea facilitated evolution of an extremophilic eukaryote.</title>
        <authorList>
            <person name="Schonknecht G."/>
            <person name="Chen W.H."/>
            <person name="Ternes C.M."/>
            <person name="Barbier G.G."/>
            <person name="Shrestha R.P."/>
            <person name="Stanke M."/>
            <person name="Brautigam A."/>
            <person name="Baker B.J."/>
            <person name="Banfield J.F."/>
            <person name="Garavito R.M."/>
            <person name="Carr K."/>
            <person name="Wilkerson C."/>
            <person name="Rensing S.A."/>
            <person name="Gagneul D."/>
            <person name="Dickenson N.E."/>
            <person name="Oesterhelt C."/>
            <person name="Lercher M.J."/>
            <person name="Weber A.P."/>
        </authorList>
    </citation>
    <scope>NUCLEOTIDE SEQUENCE [LARGE SCALE GENOMIC DNA]</scope>
    <source>
        <strain evidence="10">074W</strain>
    </source>
</reference>
<protein>
    <recommendedName>
        <fullName evidence="7">HEAT repeat-containing protein 1</fullName>
    </recommendedName>
</protein>
<evidence type="ECO:0000256" key="4">
    <source>
        <dbReference type="ARBA" id="ARBA00022552"/>
    </source>
</evidence>
<dbReference type="RefSeq" id="XP_005708576.1">
    <property type="nucleotide sequence ID" value="XM_005708519.1"/>
</dbReference>
<evidence type="ECO:0000256" key="1">
    <source>
        <dbReference type="ARBA" id="ARBA00004604"/>
    </source>
</evidence>
<evidence type="ECO:0000259" key="8">
    <source>
        <dbReference type="PROSITE" id="PS50127"/>
    </source>
</evidence>
<dbReference type="InterPro" id="IPR040191">
    <property type="entry name" value="UTP10"/>
</dbReference>
<evidence type="ECO:0000256" key="5">
    <source>
        <dbReference type="ARBA" id="ARBA00023242"/>
    </source>
</evidence>
<sequence>MALAKQLENIKARGDCIYRRTKAPPSILFDDKVSRKLDTEQILNLAVEGLETLRNLDQRFCRFEHSIFSLLHPIDRNLKDDEENRGIDKEIREFCLLASPYFLLRATHKCLEWLIRGLEAGKRNVDDLIALALPFHATPPFSRVLSACELEPTRWTFLKPVCQHKESLQRNTLRQQAPLWLWRFVTQTAKDCAQRSVRASQLFSFWAVFVREKLQTIGEKDNIIMKDVLLDTLLGIQMRQGDWDSLLEYRNASVVVLCTFFERFKLNSDILSACMNALCCSFESVCSLQNMTQAVYPLEKGSMFYQLLKSLVKCLMLLFFYHCDVKKEMKDAILTSENISQLCKNENTLVRILKELASELDIDYSKPFMIALCHSMIEQLTTHIDYLEALCQIFTLMPVQEFLGHLIKKLLEFYERHLEMLSSKPQNTNNIALSSTESQSIILQRLQKVMSRLKTMANTQELDLGIREYLKQSKNASIREQLVGVLFGIFSGSMLLPVIIHREEMDSTVFDQGNETIAETLLGVLEHPEAAIREYALKMLKQHLLVPLESSREEDHSTEEIFRNISETLIRHIDMEDCLSVVKSVLELFIEHVKLQNSVRTLLFWSIERRLERIWKQVDNMDKQITLALLQKLPLLQVDESTCITPSLLGTLLSFVFHPDMDSDVKQAAFHCWMTLWRRATSRKEVNHSVENTTSNETDISVSIMIAVLTNWMTKEGCRTNESTYIISIVEKLMKDCLDNLSYEKKQPWQMQMTFHQLLFISVVLNMFLRTTCDDEKHNNSLKEKIYWLMTCFVECIALWILSDGRLSKNKPLDSEWKSAWTEHANWMDPLFLRRLFLETNGSLLFFGGMSVLKQFYQTMDDERTRITKRTQLLATILFPLENSKWKWSLFDREMIYDCICQLSKSGMEENIVHLLFDNEFHFRPFWIALYFLVEKTKKKNDLRMSIFFVLYQYFPSARPAIESAWKCTSHEIDDRKKELVGKGMFLQDSKMQDPSVPLVHYRLSDDVKVAMLRSCFEMKYFSDFHIQLLILLAPIDEEQTISLELLETVVELLQRLEDNLKDWNEDELQNTYSLITRYFTFVDEKDQQVASENQRIWDVYFNHITSNTDSIRIAFLQRWPFVVSCGNQQRWKDLALVLFQLWMDTKQEDVVVLQVRQLIMKLAEVDISLFLIQLEDMVKGSQMATWEELPLVISRSIPLLEVFANVSIDVLNDEDDLSHLVKSLTIYLSILSKALENRGEEVQSSASSYAQGLIVSILYRLCKYFGKRFPIGSLNLKIFTQDEQQPWAGAFSRAALIRLICYLTSLFPSELKENFTNALKWMLRTTNTEYVISNISYITPAVIAILSQDDREDMITVPFITELLSFLDSESCLLLARNIFESLGQCKLETILFSYLLRDATLRRRQGGDRNIQTFWEPYKRLLFSFPLTIQIHVVEQFLQTMDTTFEEEIFHLSLEWVRCTTLSPMFRSWHVQDDHSVMRMDSEEYHLETSVVSLLERVFFFSVGSQDRMEMFQEQYSSSILCLFPFPLFIRAMKNVLSMESNEMAYLGLTCISQLLYTEEWKQTKHATWYGTMERIKHSICIQLLPEILEIVIKVQVKDSKLRMASIAALDICVHMYPRENLLEKLSPALQPLMSFCCEKRKTLASSSMLCLSTIIRRLRISCVEYVPQLLQVITTVWERCCKMANDKKQNIKQQNYIRAVIVLVSSFQDHLSHFWSVACVCSMLKCCSTSCKNTFGQQVMDQMQRIMSHLRVHVAVPVLNTGLEDISIHRIHFLLCCMEKWFDNVSNKELRSHQHEIFSCLLKALDIRRQSIEMGLLLDEEEVAELDNKIGNIFTKQALRLMESDFKVLFMRLVGWCEEEFSSPQLMIPYHWDDLCPFRCCYERLISFFKVVCSLAQGLRELFLPYFSYVLDWCLWVASYPSLEKYWKKMENHSTDWKFYKRKKEWQSADSNQIIGYRKSLERRGIMEAVNAIREYLMESPSHGDESLFDSIFHLLESRLDSNATMIDANVLASMISLFAEKIAKQLSVNDEKDSDNNVIVASERRLASLNRFLLIKCRDKDQVKQVSMVCVEQMIHRLGHRFLSLLPETLPLLAECLEDETLEEKTMQVVQYLEDLSGEPIPQTCVHRLTQELKRLQKDPPQYIHVVPCPKNFLTWYFILEGPPDTCYEGGIYLGKLIFPKEFPYKPPAIYLCTPNGRLQTDTRLCLSMSDFHPETWNPLWSTAAVLNGLLSFMVSEETSMNTLKTSVQEKRRLALLSHRFNAQSKTFCQLFSEWIRQDWDSSALQE</sequence>
<dbReference type="Proteomes" id="UP000030680">
    <property type="component" value="Unassembled WGS sequence"/>
</dbReference>
<dbReference type="GO" id="GO:0032040">
    <property type="term" value="C:small-subunit processome"/>
    <property type="evidence" value="ECO:0007669"/>
    <property type="project" value="TreeGrafter"/>
</dbReference>
<keyword evidence="3 7" id="KW-0690">Ribosome biogenesis</keyword>
<dbReference type="GO" id="GO:0016874">
    <property type="term" value="F:ligase activity"/>
    <property type="evidence" value="ECO:0007669"/>
    <property type="project" value="UniProtKB-KW"/>
</dbReference>